<feature type="domain" description="Methyltransferase" evidence="1">
    <location>
        <begin position="41"/>
        <end position="134"/>
    </location>
</feature>
<evidence type="ECO:0000259" key="1">
    <source>
        <dbReference type="Pfam" id="PF13649"/>
    </source>
</evidence>
<dbReference type="GO" id="GO:0032259">
    <property type="term" value="P:methylation"/>
    <property type="evidence" value="ECO:0007669"/>
    <property type="project" value="UniProtKB-KW"/>
</dbReference>
<protein>
    <submittedName>
        <fullName evidence="2">Class I SAM-dependent methyltransferase</fullName>
    </submittedName>
</protein>
<dbReference type="EMBL" id="JACOPQ010000010">
    <property type="protein sequence ID" value="MBC5737848.1"/>
    <property type="molecule type" value="Genomic_DNA"/>
</dbReference>
<dbReference type="AlphaFoldDB" id="A0A8J6JD08"/>
<dbReference type="GO" id="GO:0008168">
    <property type="term" value="F:methyltransferase activity"/>
    <property type="evidence" value="ECO:0007669"/>
    <property type="project" value="UniProtKB-KW"/>
</dbReference>
<dbReference type="InterPro" id="IPR041698">
    <property type="entry name" value="Methyltransf_25"/>
</dbReference>
<dbReference type="Pfam" id="PF13649">
    <property type="entry name" value="Methyltransf_25"/>
    <property type="match status" value="1"/>
</dbReference>
<reference evidence="2" key="1">
    <citation type="submission" date="2020-08" db="EMBL/GenBank/DDBJ databases">
        <title>Genome public.</title>
        <authorList>
            <person name="Liu C."/>
            <person name="Sun Q."/>
        </authorList>
    </citation>
    <scope>NUCLEOTIDE SEQUENCE</scope>
    <source>
        <strain evidence="2">NSJ-52</strain>
    </source>
</reference>
<sequence>MPRSFWDRWAGFYDLAERTNRTAVEGILRAVVKRIPAGAGVLECAAGTGAISIAAASRAGHVLCTDMSLPMLERAKTKAARLGLANISFERRDLLSLPDPDDWYDVTVAANVLHLLPAPEDAVRELWRVTRPGGLLLLPTFLQGEGGWGFTNILIPAYQLAGFRPKHRFTRRSYREMIDGCGLGRADYILVKGRLPAGLAVLQKP</sequence>
<gene>
    <name evidence="2" type="ORF">H8S62_12605</name>
</gene>
<name>A0A8J6JD08_9FIRM</name>
<dbReference type="InterPro" id="IPR029063">
    <property type="entry name" value="SAM-dependent_MTases_sf"/>
</dbReference>
<accession>A0A8J6JD08</accession>
<dbReference type="CDD" id="cd02440">
    <property type="entry name" value="AdoMet_MTases"/>
    <property type="match status" value="1"/>
</dbReference>
<dbReference type="PANTHER" id="PTHR43591">
    <property type="entry name" value="METHYLTRANSFERASE"/>
    <property type="match status" value="1"/>
</dbReference>
<dbReference type="Proteomes" id="UP000607645">
    <property type="component" value="Unassembled WGS sequence"/>
</dbReference>
<dbReference type="SUPFAM" id="SSF53335">
    <property type="entry name" value="S-adenosyl-L-methionine-dependent methyltransferases"/>
    <property type="match status" value="1"/>
</dbReference>
<dbReference type="Gene3D" id="3.40.50.150">
    <property type="entry name" value="Vaccinia Virus protein VP39"/>
    <property type="match status" value="1"/>
</dbReference>
<proteinExistence type="predicted"/>
<keyword evidence="2" id="KW-0489">Methyltransferase</keyword>
<dbReference type="PANTHER" id="PTHR43591:SF110">
    <property type="entry name" value="RHODANESE DOMAIN-CONTAINING PROTEIN"/>
    <property type="match status" value="1"/>
</dbReference>
<comment type="caution">
    <text evidence="2">The sequence shown here is derived from an EMBL/GenBank/DDBJ whole genome shotgun (WGS) entry which is preliminary data.</text>
</comment>
<dbReference type="RefSeq" id="WP_186919657.1">
    <property type="nucleotide sequence ID" value="NZ_JACOPQ010000010.1"/>
</dbReference>
<keyword evidence="3" id="KW-1185">Reference proteome</keyword>
<evidence type="ECO:0000313" key="2">
    <source>
        <dbReference type="EMBL" id="MBC5737848.1"/>
    </source>
</evidence>
<organism evidence="2 3">
    <name type="scientific">Lawsonibacter faecis</name>
    <dbReference type="NCBI Taxonomy" id="2763052"/>
    <lineage>
        <taxon>Bacteria</taxon>
        <taxon>Bacillati</taxon>
        <taxon>Bacillota</taxon>
        <taxon>Clostridia</taxon>
        <taxon>Eubacteriales</taxon>
        <taxon>Oscillospiraceae</taxon>
        <taxon>Lawsonibacter</taxon>
    </lineage>
</organism>
<keyword evidence="2" id="KW-0808">Transferase</keyword>
<evidence type="ECO:0000313" key="3">
    <source>
        <dbReference type="Proteomes" id="UP000607645"/>
    </source>
</evidence>